<dbReference type="PROSITE" id="PS50157">
    <property type="entry name" value="ZINC_FINGER_C2H2_2"/>
    <property type="match status" value="3"/>
</dbReference>
<keyword evidence="15" id="KW-1185">Reference proteome</keyword>
<dbReference type="InterPro" id="IPR050589">
    <property type="entry name" value="Ikaros_C2H2-ZF"/>
</dbReference>
<keyword evidence="6" id="KW-0805">Transcription regulation</keyword>
<dbReference type="Proteomes" id="UP000261620">
    <property type="component" value="Unplaced"/>
</dbReference>
<keyword evidence="9" id="KW-0539">Nucleus</keyword>
<feature type="region of interest" description="Disordered" evidence="12">
    <location>
        <begin position="335"/>
        <end position="423"/>
    </location>
</feature>
<evidence type="ECO:0000256" key="3">
    <source>
        <dbReference type="ARBA" id="ARBA00022737"/>
    </source>
</evidence>
<dbReference type="Pfam" id="PF00096">
    <property type="entry name" value="zf-C2H2"/>
    <property type="match status" value="3"/>
</dbReference>
<feature type="domain" description="C2H2-type" evidence="13">
    <location>
        <begin position="108"/>
        <end position="135"/>
    </location>
</feature>
<keyword evidence="5" id="KW-0862">Zinc</keyword>
<evidence type="ECO:0000256" key="10">
    <source>
        <dbReference type="ARBA" id="ARBA00038390"/>
    </source>
</evidence>
<dbReference type="Gene3D" id="3.30.160.60">
    <property type="entry name" value="Classic Zinc Finger"/>
    <property type="match status" value="3"/>
</dbReference>
<accession>A0A3Q3WXE4</accession>
<reference evidence="14" key="2">
    <citation type="submission" date="2025-09" db="UniProtKB">
        <authorList>
            <consortium name="Ensembl"/>
        </authorList>
    </citation>
    <scope>IDENTIFICATION</scope>
</reference>
<organism evidence="14 15">
    <name type="scientific">Mola mola</name>
    <name type="common">Ocean sunfish</name>
    <name type="synonym">Tetraodon mola</name>
    <dbReference type="NCBI Taxonomy" id="94237"/>
    <lineage>
        <taxon>Eukaryota</taxon>
        <taxon>Metazoa</taxon>
        <taxon>Chordata</taxon>
        <taxon>Craniata</taxon>
        <taxon>Vertebrata</taxon>
        <taxon>Euteleostomi</taxon>
        <taxon>Actinopterygii</taxon>
        <taxon>Neopterygii</taxon>
        <taxon>Teleostei</taxon>
        <taxon>Neoteleostei</taxon>
        <taxon>Acanthomorphata</taxon>
        <taxon>Eupercaria</taxon>
        <taxon>Tetraodontiformes</taxon>
        <taxon>Molidae</taxon>
        <taxon>Mola</taxon>
    </lineage>
</organism>
<dbReference type="GO" id="GO:0000978">
    <property type="term" value="F:RNA polymerase II cis-regulatory region sequence-specific DNA binding"/>
    <property type="evidence" value="ECO:0007669"/>
    <property type="project" value="TreeGrafter"/>
</dbReference>
<dbReference type="Ensembl" id="ENSMMOT00000014322.1">
    <property type="protein sequence ID" value="ENSMMOP00000014094.1"/>
    <property type="gene ID" value="ENSMMOG00000010787.1"/>
</dbReference>
<proteinExistence type="inferred from homology"/>
<dbReference type="PANTHER" id="PTHR24404:SF33">
    <property type="entry name" value="ZINC FINGER PROTEIN HELIOS"/>
    <property type="match status" value="1"/>
</dbReference>
<protein>
    <recommendedName>
        <fullName evidence="13">C2H2-type domain-containing protein</fullName>
    </recommendedName>
</protein>
<dbReference type="PROSITE" id="PS00028">
    <property type="entry name" value="ZINC_FINGER_C2H2_1"/>
    <property type="match status" value="4"/>
</dbReference>
<dbReference type="InterPro" id="IPR013087">
    <property type="entry name" value="Znf_C2H2_type"/>
</dbReference>
<dbReference type="OMA" id="EDMNACT"/>
<feature type="region of interest" description="Disordered" evidence="12">
    <location>
        <begin position="1"/>
        <end position="107"/>
    </location>
</feature>
<reference evidence="14" key="1">
    <citation type="submission" date="2025-08" db="UniProtKB">
        <authorList>
            <consortium name="Ensembl"/>
        </authorList>
    </citation>
    <scope>IDENTIFICATION</scope>
</reference>
<evidence type="ECO:0000256" key="1">
    <source>
        <dbReference type="ARBA" id="ARBA00004123"/>
    </source>
</evidence>
<evidence type="ECO:0000313" key="15">
    <source>
        <dbReference type="Proteomes" id="UP000261620"/>
    </source>
</evidence>
<name>A0A3Q3WXE4_MOLML</name>
<dbReference type="FunFam" id="3.30.160.60:FF:000073">
    <property type="entry name" value="IKAROS family zinc finger 1"/>
    <property type="match status" value="1"/>
</dbReference>
<evidence type="ECO:0000259" key="13">
    <source>
        <dbReference type="PROSITE" id="PS50157"/>
    </source>
</evidence>
<evidence type="ECO:0000256" key="11">
    <source>
        <dbReference type="PROSITE-ProRule" id="PRU00042"/>
    </source>
</evidence>
<dbReference type="GO" id="GO:0003700">
    <property type="term" value="F:DNA-binding transcription factor activity"/>
    <property type="evidence" value="ECO:0007669"/>
    <property type="project" value="TreeGrafter"/>
</dbReference>
<evidence type="ECO:0000256" key="8">
    <source>
        <dbReference type="ARBA" id="ARBA00023163"/>
    </source>
</evidence>
<evidence type="ECO:0000256" key="5">
    <source>
        <dbReference type="ARBA" id="ARBA00022833"/>
    </source>
</evidence>
<feature type="domain" description="C2H2-type" evidence="13">
    <location>
        <begin position="136"/>
        <end position="163"/>
    </location>
</feature>
<dbReference type="SUPFAM" id="SSF57667">
    <property type="entry name" value="beta-beta-alpha zinc fingers"/>
    <property type="match status" value="3"/>
</dbReference>
<evidence type="ECO:0000256" key="4">
    <source>
        <dbReference type="ARBA" id="ARBA00022771"/>
    </source>
</evidence>
<keyword evidence="3" id="KW-0677">Repeat</keyword>
<dbReference type="SMART" id="SM00355">
    <property type="entry name" value="ZnF_C2H2"/>
    <property type="match status" value="5"/>
</dbReference>
<keyword evidence="8" id="KW-0804">Transcription</keyword>
<dbReference type="FunFam" id="3.30.160.60:FF:000080">
    <property type="entry name" value="IKAROS family zinc finger 4"/>
    <property type="match status" value="1"/>
</dbReference>
<evidence type="ECO:0000256" key="12">
    <source>
        <dbReference type="SAM" id="MobiDB-lite"/>
    </source>
</evidence>
<dbReference type="PANTHER" id="PTHR24404">
    <property type="entry name" value="ZINC FINGER PROTEIN"/>
    <property type="match status" value="1"/>
</dbReference>
<feature type="domain" description="C2H2-type" evidence="13">
    <location>
        <begin position="164"/>
        <end position="187"/>
    </location>
</feature>
<comment type="similarity">
    <text evidence="10">Belongs to the Ikaros C2H2-type zinc-finger protein family.</text>
</comment>
<dbReference type="STRING" id="94237.ENSMMOP00000014094"/>
<dbReference type="GO" id="GO:0005634">
    <property type="term" value="C:nucleus"/>
    <property type="evidence" value="ECO:0007669"/>
    <property type="project" value="UniProtKB-SubCell"/>
</dbReference>
<keyword evidence="7" id="KW-0238">DNA-binding</keyword>
<evidence type="ECO:0000256" key="6">
    <source>
        <dbReference type="ARBA" id="ARBA00023015"/>
    </source>
</evidence>
<dbReference type="InterPro" id="IPR036236">
    <property type="entry name" value="Znf_C2H2_sf"/>
</dbReference>
<sequence>SEWTQGNGKCSPGEENSKMLADMSTPNGQAVPQGPKSPSELTIKQEEDTREEADNRSPVLEEVGQTGEEDVALEESMTGSPNNAHDRLSGPNVTADAGNRQPNGDRPFQCNQCGVSFTQKGNLLRHIKLHTGEKPFKCPFCSYACRRRDALTGHLRTHAVGKPHKCNYCGRSYKQRTSLEEHKERCHNYLQGISLDPAVKTGPYAGEAPAEPRPMAEPNTMASFDRPPVIERLHNNVGKRKSTTPQKFVGEKMLRYSYPEIGYEMGLKYEKQPEMLPPHMMDQAISNAITYLGSEPLRPMLHHPGPHLSMAEVVPMVNPLFHHVLPLAQRTERPGNCGILPHQPHDLPGHPTTNGPNALTRHGKLSQKGQEESANNSGFDSGDSARSSPQERQGYHGGNPRGSEASPGSGAGAGTGITRVATDRPVSHEGFRVFGREGQELRAFQCEHCRVLFLDHVMYTIHMGCHGYRAPLECNICGHRSKDRYEFSSHIVRGEHTFH</sequence>
<feature type="compositionally biased region" description="Basic and acidic residues" evidence="12">
    <location>
        <begin position="43"/>
        <end position="55"/>
    </location>
</feature>
<comment type="subcellular location">
    <subcellularLocation>
        <location evidence="1">Nucleus</location>
    </subcellularLocation>
</comment>
<dbReference type="FunFam" id="3.30.160.60:FF:000372">
    <property type="entry name" value="IKAROS family zinc finger 4"/>
    <property type="match status" value="1"/>
</dbReference>
<keyword evidence="4 11" id="KW-0863">Zinc-finger</keyword>
<feature type="compositionally biased region" description="Polar residues" evidence="12">
    <location>
        <begin position="372"/>
        <end position="391"/>
    </location>
</feature>
<evidence type="ECO:0000256" key="2">
    <source>
        <dbReference type="ARBA" id="ARBA00022723"/>
    </source>
</evidence>
<evidence type="ECO:0000313" key="14">
    <source>
        <dbReference type="Ensembl" id="ENSMMOP00000014094.1"/>
    </source>
</evidence>
<dbReference type="GO" id="GO:0008270">
    <property type="term" value="F:zinc ion binding"/>
    <property type="evidence" value="ECO:0007669"/>
    <property type="project" value="UniProtKB-KW"/>
</dbReference>
<evidence type="ECO:0000256" key="7">
    <source>
        <dbReference type="ARBA" id="ARBA00023125"/>
    </source>
</evidence>
<keyword evidence="2" id="KW-0479">Metal-binding</keyword>
<dbReference type="GO" id="GO:0006357">
    <property type="term" value="P:regulation of transcription by RNA polymerase II"/>
    <property type="evidence" value="ECO:0007669"/>
    <property type="project" value="TreeGrafter"/>
</dbReference>
<evidence type="ECO:0000256" key="9">
    <source>
        <dbReference type="ARBA" id="ARBA00023242"/>
    </source>
</evidence>
<dbReference type="AlphaFoldDB" id="A0A3Q3WXE4"/>